<dbReference type="PANTHER" id="PTHR10010:SF46">
    <property type="entry name" value="SODIUM-DEPENDENT PHOSPHATE TRANSPORT PROTEIN 2B"/>
    <property type="match status" value="1"/>
</dbReference>
<comment type="subcellular location">
    <subcellularLocation>
        <location evidence="1">Cell membrane</location>
        <topology evidence="1">Multi-pass membrane protein</topology>
    </subcellularLocation>
</comment>
<feature type="transmembrane region" description="Helical" evidence="6">
    <location>
        <begin position="280"/>
        <end position="302"/>
    </location>
</feature>
<protein>
    <submittedName>
        <fullName evidence="8">Na/Pi cotransporter family protein</fullName>
    </submittedName>
</protein>
<feature type="domain" description="PhoU" evidence="7">
    <location>
        <begin position="343"/>
        <end position="419"/>
    </location>
</feature>
<proteinExistence type="predicted"/>
<evidence type="ECO:0000256" key="4">
    <source>
        <dbReference type="ARBA" id="ARBA00022989"/>
    </source>
</evidence>
<evidence type="ECO:0000256" key="3">
    <source>
        <dbReference type="ARBA" id="ARBA00022692"/>
    </source>
</evidence>
<feature type="transmembrane region" description="Helical" evidence="6">
    <location>
        <begin position="173"/>
        <end position="197"/>
    </location>
</feature>
<dbReference type="InterPro" id="IPR003841">
    <property type="entry name" value="Na/Pi_transpt"/>
</dbReference>
<evidence type="ECO:0000256" key="2">
    <source>
        <dbReference type="ARBA" id="ARBA00022475"/>
    </source>
</evidence>
<keyword evidence="5 6" id="KW-0472">Membrane</keyword>
<keyword evidence="9" id="KW-1185">Reference proteome</keyword>
<feature type="transmembrane region" description="Helical" evidence="6">
    <location>
        <begin position="132"/>
        <end position="153"/>
    </location>
</feature>
<dbReference type="Pfam" id="PF02690">
    <property type="entry name" value="Na_Pi_cotrans"/>
    <property type="match status" value="2"/>
</dbReference>
<keyword evidence="3 6" id="KW-0812">Transmembrane</keyword>
<organism evidence="8 9">
    <name type="scientific">Paraburkholderia sabiae</name>
    <dbReference type="NCBI Taxonomy" id="273251"/>
    <lineage>
        <taxon>Bacteria</taxon>
        <taxon>Pseudomonadati</taxon>
        <taxon>Pseudomonadota</taxon>
        <taxon>Betaproteobacteria</taxon>
        <taxon>Burkholderiales</taxon>
        <taxon>Burkholderiaceae</taxon>
        <taxon>Paraburkholderia</taxon>
    </lineage>
</organism>
<accession>A0ABU9QT47</accession>
<dbReference type="EMBL" id="JAZHGC010000091">
    <property type="protein sequence ID" value="MEM5292429.1"/>
    <property type="molecule type" value="Genomic_DNA"/>
</dbReference>
<name>A0ABU9QT47_9BURK</name>
<evidence type="ECO:0000256" key="1">
    <source>
        <dbReference type="ARBA" id="ARBA00004651"/>
    </source>
</evidence>
<dbReference type="Pfam" id="PF01895">
    <property type="entry name" value="PhoU"/>
    <property type="match status" value="1"/>
</dbReference>
<feature type="transmembrane region" description="Helical" evidence="6">
    <location>
        <begin position="66"/>
        <end position="90"/>
    </location>
</feature>
<dbReference type="SUPFAM" id="SSF109755">
    <property type="entry name" value="PhoU-like"/>
    <property type="match status" value="1"/>
</dbReference>
<dbReference type="NCBIfam" id="NF037997">
    <property type="entry name" value="Na_Pi_symport"/>
    <property type="match status" value="1"/>
</dbReference>
<keyword evidence="4 6" id="KW-1133">Transmembrane helix</keyword>
<evidence type="ECO:0000256" key="5">
    <source>
        <dbReference type="ARBA" id="ARBA00023136"/>
    </source>
</evidence>
<dbReference type="InterPro" id="IPR038078">
    <property type="entry name" value="PhoU-like_sf"/>
</dbReference>
<dbReference type="RefSeq" id="WP_201660598.1">
    <property type="nucleotide sequence ID" value="NZ_CAJHCS010000041.1"/>
</dbReference>
<sequence>MSLTLLDLAGSVALLLWGTHMVQSGIQRVFGAGLRTLLGRALHGRFCAFLAGLGITAILQSSTATGLMTAGLVAAGLVETVPALAVMLGANVGTTLIVQALSFDVSAASPALILVGVLMFRKAANTRTHDLGRTLIGLGLMLLALHQLLRLMMDQDDVSILSTQLHAASSAPLLNVLVAAGLTWATHSSVAVVLFIMSLCAQNVVPPDAAFALVLGANLGTAINPVLEGTQSTDPAAKRLAIGNLLSRATGVVIAMAALDPIGRAMVTIEPDNARVVADFHTLFNLIVAGLFMLVLSPYAALLARLLPQQERSADPGQPLYLDPMSRQFPVVALANAAREALRLADVLGDMLAGARAVLSNGDRRLVTETRQRDDILDSLNAAIKTYLTSLDPEQLTDDDRQRLNEILTFVVNIEQAGDVVDLNLLPHATKRVKRRLAFSKEGEAELLDMLDRLTVNLRTAASLLMTQDARIARTLADEKVTFRAAESAATAAHFERLRSGRLDTAQTSAMHLDLLCDMKLINSHIVAAAAYPILERDGVLLVSRIAANDSYPSLDKDLSTGESSSRLPLQSR</sequence>
<evidence type="ECO:0000259" key="7">
    <source>
        <dbReference type="Pfam" id="PF01895"/>
    </source>
</evidence>
<evidence type="ECO:0000313" key="9">
    <source>
        <dbReference type="Proteomes" id="UP001494588"/>
    </source>
</evidence>
<dbReference type="Proteomes" id="UP001494588">
    <property type="component" value="Unassembled WGS sequence"/>
</dbReference>
<evidence type="ECO:0000256" key="6">
    <source>
        <dbReference type="SAM" id="Phobius"/>
    </source>
</evidence>
<gene>
    <name evidence="8" type="ORF">V4C55_43005</name>
</gene>
<evidence type="ECO:0000313" key="8">
    <source>
        <dbReference type="EMBL" id="MEM5292429.1"/>
    </source>
</evidence>
<feature type="transmembrane region" description="Helical" evidence="6">
    <location>
        <begin position="41"/>
        <end position="59"/>
    </location>
</feature>
<comment type="caution">
    <text evidence="8">The sequence shown here is derived from an EMBL/GenBank/DDBJ whole genome shotgun (WGS) entry which is preliminary data.</text>
</comment>
<dbReference type="PANTHER" id="PTHR10010">
    <property type="entry name" value="SOLUTE CARRIER FAMILY 34 SODIUM PHOSPHATE , MEMBER 2-RELATED"/>
    <property type="match status" value="1"/>
</dbReference>
<keyword evidence="2" id="KW-1003">Cell membrane</keyword>
<dbReference type="InterPro" id="IPR026022">
    <property type="entry name" value="PhoU_dom"/>
</dbReference>
<feature type="transmembrane region" description="Helical" evidence="6">
    <location>
        <begin position="96"/>
        <end position="120"/>
    </location>
</feature>
<reference evidence="8 9" key="1">
    <citation type="submission" date="2024-01" db="EMBL/GenBank/DDBJ databases">
        <title>The diversity of rhizobia nodulating Mimosa spp. in eleven states of Brazil covering several biomes is determined by host plant, location, and edaphic factors.</title>
        <authorList>
            <person name="Rouws L."/>
            <person name="Barauna A."/>
            <person name="Beukes C."/>
            <person name="De Faria S.M."/>
            <person name="Gross E."/>
            <person name="Dos Reis Junior F.B."/>
            <person name="Simon M."/>
            <person name="Maluk M."/>
            <person name="Odee D.W."/>
            <person name="Kenicer G."/>
            <person name="Young J.P.W."/>
            <person name="Reis V.M."/>
            <person name="Zilli J."/>
            <person name="James E.K."/>
        </authorList>
    </citation>
    <scope>NUCLEOTIDE SEQUENCE [LARGE SCALE GENOMIC DNA]</scope>
    <source>
        <strain evidence="8 9">JPY77</strain>
    </source>
</reference>
<dbReference type="Gene3D" id="1.20.58.220">
    <property type="entry name" value="Phosphate transport system protein phou homolog 2, domain 2"/>
    <property type="match status" value="1"/>
</dbReference>